<dbReference type="PANTHER" id="PTHR43096">
    <property type="entry name" value="DNAJ HOMOLOG 1, MITOCHONDRIAL-RELATED"/>
    <property type="match status" value="1"/>
</dbReference>
<dbReference type="SMART" id="SM00271">
    <property type="entry name" value="DnaJ"/>
    <property type="match status" value="1"/>
</dbReference>
<evidence type="ECO:0000259" key="2">
    <source>
        <dbReference type="PROSITE" id="PS50076"/>
    </source>
</evidence>
<keyword evidence="1" id="KW-0812">Transmembrane</keyword>
<comment type="caution">
    <text evidence="3">The sequence shown here is derived from an EMBL/GenBank/DDBJ whole genome shotgun (WGS) entry which is preliminary data.</text>
</comment>
<dbReference type="PANTHER" id="PTHR43096:SF58">
    <property type="entry name" value="CHAPERONE DNAJ-DOMAIN SUPERFAMILY PROTEIN"/>
    <property type="match status" value="1"/>
</dbReference>
<protein>
    <submittedName>
        <fullName evidence="3">J domain-containing protein</fullName>
    </submittedName>
</protein>
<keyword evidence="4" id="KW-1185">Reference proteome</keyword>
<dbReference type="InterPro" id="IPR001623">
    <property type="entry name" value="DnaJ_domain"/>
</dbReference>
<feature type="domain" description="J" evidence="2">
    <location>
        <begin position="5"/>
        <end position="69"/>
    </location>
</feature>
<proteinExistence type="predicted"/>
<dbReference type="PROSITE" id="PS50076">
    <property type="entry name" value="DNAJ_2"/>
    <property type="match status" value="1"/>
</dbReference>
<dbReference type="Pfam" id="PF00226">
    <property type="entry name" value="DnaJ"/>
    <property type="match status" value="1"/>
</dbReference>
<evidence type="ECO:0000313" key="4">
    <source>
        <dbReference type="Proteomes" id="UP001168338"/>
    </source>
</evidence>
<accession>A0ABT8M658</accession>
<dbReference type="SUPFAM" id="SSF46565">
    <property type="entry name" value="Chaperone J-domain"/>
    <property type="match status" value="1"/>
</dbReference>
<reference evidence="3" key="1">
    <citation type="submission" date="2019-05" db="EMBL/GenBank/DDBJ databases">
        <title>Methanoculleus sp. FWC-SCC1, a methanogenic archaeon isolated from deep marine cold seep.</title>
        <authorList>
            <person name="Chen Y.-W."/>
            <person name="Chen S.-C."/>
            <person name="Teng N.-H."/>
            <person name="Lai M.-C."/>
        </authorList>
    </citation>
    <scope>NUCLEOTIDE SEQUENCE</scope>
    <source>
        <strain evidence="3">FWC-SCC1</strain>
    </source>
</reference>
<organism evidence="3 4">
    <name type="scientific">Methanoculleus frigidifontis</name>
    <dbReference type="NCBI Taxonomy" id="2584085"/>
    <lineage>
        <taxon>Archaea</taxon>
        <taxon>Methanobacteriati</taxon>
        <taxon>Methanobacteriota</taxon>
        <taxon>Stenosarchaea group</taxon>
        <taxon>Methanomicrobia</taxon>
        <taxon>Methanomicrobiales</taxon>
        <taxon>Methanomicrobiaceae</taxon>
        <taxon>Methanoculleus</taxon>
    </lineage>
</organism>
<gene>
    <name evidence="3" type="ORF">FGU65_00665</name>
</gene>
<dbReference type="InterPro" id="IPR036869">
    <property type="entry name" value="J_dom_sf"/>
</dbReference>
<sequence>MVVEDYYAVLGVTHGADEREIRSAYRRLVKRYHPDTSSEPDAAEKFLKIQEAYETLSDPAKRAEYDMLLATGQARTAYTGDGESPGYQQTTSRQYTYYYKPGKGFSRTGTGGGGTLIAVAALVMLLVGAFFMIFVLLLKALLAPLTRGNGARKK</sequence>
<dbReference type="CDD" id="cd06257">
    <property type="entry name" value="DnaJ"/>
    <property type="match status" value="1"/>
</dbReference>
<keyword evidence="1" id="KW-0472">Membrane</keyword>
<dbReference type="Proteomes" id="UP001168338">
    <property type="component" value="Unassembled WGS sequence"/>
</dbReference>
<evidence type="ECO:0000256" key="1">
    <source>
        <dbReference type="SAM" id="Phobius"/>
    </source>
</evidence>
<name>A0ABT8M658_9EURY</name>
<dbReference type="Gene3D" id="1.10.287.110">
    <property type="entry name" value="DnaJ domain"/>
    <property type="match status" value="1"/>
</dbReference>
<dbReference type="EMBL" id="VCYH01000001">
    <property type="protein sequence ID" value="MDN7023425.1"/>
    <property type="molecule type" value="Genomic_DNA"/>
</dbReference>
<dbReference type="PRINTS" id="PR00625">
    <property type="entry name" value="JDOMAIN"/>
</dbReference>
<feature type="transmembrane region" description="Helical" evidence="1">
    <location>
        <begin position="116"/>
        <end position="138"/>
    </location>
</feature>
<evidence type="ECO:0000313" key="3">
    <source>
        <dbReference type="EMBL" id="MDN7023425.1"/>
    </source>
</evidence>
<keyword evidence="1" id="KW-1133">Transmembrane helix</keyword>